<keyword evidence="9" id="KW-0963">Cytoplasm</keyword>
<evidence type="ECO:0000256" key="11">
    <source>
        <dbReference type="SAM" id="Coils"/>
    </source>
</evidence>
<reference evidence="13 14" key="1">
    <citation type="journal article" date="2016" name="Nat. Commun.">
        <title>Thousands of microbial genomes shed light on interconnected biogeochemical processes in an aquifer system.</title>
        <authorList>
            <person name="Anantharaman K."/>
            <person name="Brown C.T."/>
            <person name="Hug L.A."/>
            <person name="Sharon I."/>
            <person name="Castelle C.J."/>
            <person name="Probst A.J."/>
            <person name="Thomas B.C."/>
            <person name="Singh A."/>
            <person name="Wilkins M.J."/>
            <person name="Karaoz U."/>
            <person name="Brodie E.L."/>
            <person name="Williams K.H."/>
            <person name="Hubbard S.S."/>
            <person name="Banfield J.F."/>
        </authorList>
    </citation>
    <scope>NUCLEOTIDE SEQUENCE [LARGE SCALE GENOMIC DNA]</scope>
</reference>
<dbReference type="CDD" id="cd00187">
    <property type="entry name" value="TOP4c"/>
    <property type="match status" value="1"/>
</dbReference>
<evidence type="ECO:0000313" key="13">
    <source>
        <dbReference type="EMBL" id="OGD38473.1"/>
    </source>
</evidence>
<protein>
    <recommendedName>
        <fullName evidence="9">DNA gyrase subunit A</fullName>
        <ecNumber evidence="9">5.6.2.2</ecNumber>
    </recommendedName>
</protein>
<evidence type="ECO:0000256" key="6">
    <source>
        <dbReference type="ARBA" id="ARBA00023125"/>
    </source>
</evidence>
<dbReference type="Gene3D" id="3.30.1360.40">
    <property type="match status" value="1"/>
</dbReference>
<dbReference type="PANTHER" id="PTHR43493">
    <property type="entry name" value="DNA GYRASE/TOPOISOMERASE SUBUNIT A"/>
    <property type="match status" value="1"/>
</dbReference>
<evidence type="ECO:0000256" key="10">
    <source>
        <dbReference type="PROSITE-ProRule" id="PRU01384"/>
    </source>
</evidence>
<dbReference type="Pfam" id="PF00521">
    <property type="entry name" value="DNA_topoisoIV"/>
    <property type="match status" value="1"/>
</dbReference>
<dbReference type="InterPro" id="IPR013760">
    <property type="entry name" value="Topo_IIA-like_dom_sf"/>
</dbReference>
<proteinExistence type="inferred from homology"/>
<name>A0A1F5C6J4_9BACT</name>
<dbReference type="Proteomes" id="UP000177947">
    <property type="component" value="Unassembled WGS sequence"/>
</dbReference>
<feature type="domain" description="Topo IIA-type catalytic" evidence="12">
    <location>
        <begin position="37"/>
        <end position="503"/>
    </location>
</feature>
<keyword evidence="5 9" id="KW-0799">Topoisomerase</keyword>
<sequence>MADNKFELGKIVNQEITEEVKDSYLAYAMSVIVSRALPDVRDGLKPVHRRILYAMHDLGLYPSARFRKSAAVVGDVIAKYHPHGDVAVYDAMSRMAQDFSMRYMLVRGQGNFGSIDGDFPAAMRYTEAKLAPLATEILADIEKDTVDFQDNYDGTRQEPKLMPTKIPQLLLNGTDGIAVGMATKIPPHNLTEVMDALVFVIDNPECDSEELLQFIQGPDFPTGGIIYNQKDIVHAYASGRGPMMVRAKTDIIEMKNGNFQIIITEIPFQVNKSSLIEKIAELVTEKKVEGIRDVRDESDKEGLRIAIDLKGDAHPQKILNNLFKYTDLQKAYHLNLLALVDGLQPQVLTLKEVLGYFLIHRKQIVVRRTKFDLKKAQDRAHILEGLKKALDRIDAVIKTIRSSETKEVAHKALVAKFKLTPIQATAILEMKLQTLAGLERKKIEDELDEKMKSIKELEAILKSDKKILDIIKKESLEIKEKYGDERRTKVVKSAIGEFKEEDLVQAEEVIILLTKEGYIKRVSPDAWRTQLRGGKGVTGMSTKEEDVVDISLTSNTHDGLLFFTNKGKVYQSKAYEIPEGSRTSKGRAIVNFLNLGPEEKIRAILSLKEKKGKHEAEKYIILSTKNGIIKKTAIEDFDNVRGSGIAAIGLKNNDSLSWVKSTSGNDEMILVTKNGIAIRFSEKDVRPMGRVASGVTGIRLKKGDEVVGMDVIQSSKLKAQSSKLLVVMENGYGKQTDIKEYKKQKRGGSGIKTANITAKTGAIIDARIMSGEEKDLIAISEKGQVIRTPIGSVSVLGRATQGVRVMKLDAGDKVASVACI</sequence>
<dbReference type="NCBIfam" id="NF004043">
    <property type="entry name" value="PRK05560.1"/>
    <property type="match status" value="1"/>
</dbReference>
<comment type="similarity">
    <text evidence="2 9">Belongs to the type II topoisomerase GyrA/ParC subunit family.</text>
</comment>
<dbReference type="FunFam" id="2.120.10.90:FF:000005">
    <property type="entry name" value="DNA topoisomerase 4 subunit A"/>
    <property type="match status" value="1"/>
</dbReference>
<comment type="subcellular location">
    <subcellularLocation>
        <location evidence="9">Cytoplasm</location>
    </subcellularLocation>
</comment>
<dbReference type="FunFam" id="3.30.1360.40:FF:000002">
    <property type="entry name" value="DNA gyrase subunit A"/>
    <property type="match status" value="1"/>
</dbReference>
<dbReference type="GO" id="GO:0005524">
    <property type="term" value="F:ATP binding"/>
    <property type="evidence" value="ECO:0007669"/>
    <property type="project" value="UniProtKB-UniRule"/>
</dbReference>
<feature type="active site" description="O-(5'-phospho-DNA)-tyrosine intermediate" evidence="9 10">
    <location>
        <position position="125"/>
    </location>
</feature>
<dbReference type="InterPro" id="IPR013757">
    <property type="entry name" value="Topo_IIA_A_a_sf"/>
</dbReference>
<gene>
    <name evidence="9" type="primary">gyrA</name>
    <name evidence="13" type="ORF">A2907_02800</name>
</gene>
<accession>A0A1F5C6J4</accession>
<dbReference type="InterPro" id="IPR005743">
    <property type="entry name" value="GyrA"/>
</dbReference>
<keyword evidence="6 9" id="KW-0238">DNA-binding</keyword>
<dbReference type="GO" id="GO:0005694">
    <property type="term" value="C:chromosome"/>
    <property type="evidence" value="ECO:0007669"/>
    <property type="project" value="InterPro"/>
</dbReference>
<dbReference type="HAMAP" id="MF_01897">
    <property type="entry name" value="GyrA"/>
    <property type="match status" value="1"/>
</dbReference>
<comment type="subunit">
    <text evidence="9">Heterotetramer, composed of two GyrA and two GyrB chains. In the heterotetramer, GyrA contains the active site tyrosine that forms a transient covalent intermediate with DNA, while GyrB binds cofactors and catalyzes ATP hydrolysis.</text>
</comment>
<keyword evidence="11" id="KW-0175">Coiled coil</keyword>
<dbReference type="GO" id="GO:0003677">
    <property type="term" value="F:DNA binding"/>
    <property type="evidence" value="ECO:0007669"/>
    <property type="project" value="UniProtKB-UniRule"/>
</dbReference>
<evidence type="ECO:0000256" key="7">
    <source>
        <dbReference type="ARBA" id="ARBA00023235"/>
    </source>
</evidence>
<dbReference type="Pfam" id="PF03989">
    <property type="entry name" value="DNA_gyraseA_C"/>
    <property type="match status" value="6"/>
</dbReference>
<dbReference type="SUPFAM" id="SSF101904">
    <property type="entry name" value="GyrA/ParC C-terminal domain-like"/>
    <property type="match status" value="1"/>
</dbReference>
<dbReference type="Gene3D" id="3.90.199.10">
    <property type="entry name" value="Topoisomerase II, domain 5"/>
    <property type="match status" value="1"/>
</dbReference>
<dbReference type="InterPro" id="IPR050220">
    <property type="entry name" value="Type_II_DNA_Topoisomerases"/>
</dbReference>
<evidence type="ECO:0000313" key="14">
    <source>
        <dbReference type="Proteomes" id="UP000177947"/>
    </source>
</evidence>
<dbReference type="AlphaFoldDB" id="A0A1F5C6J4"/>
<dbReference type="InterPro" id="IPR013758">
    <property type="entry name" value="Topo_IIA_A/C_ab"/>
</dbReference>
<dbReference type="SUPFAM" id="SSF56719">
    <property type="entry name" value="Type II DNA topoisomerase"/>
    <property type="match status" value="1"/>
</dbReference>
<dbReference type="FunFam" id="1.10.268.10:FF:000001">
    <property type="entry name" value="DNA gyrase subunit A"/>
    <property type="match status" value="1"/>
</dbReference>
<comment type="caution">
    <text evidence="13">The sequence shown here is derived from an EMBL/GenBank/DDBJ whole genome shotgun (WGS) entry which is preliminary data.</text>
</comment>
<keyword evidence="7 9" id="KW-0413">Isomerase</keyword>
<evidence type="ECO:0000256" key="1">
    <source>
        <dbReference type="ARBA" id="ARBA00000185"/>
    </source>
</evidence>
<comment type="miscellaneous">
    <text evidence="9">Few gyrases are as efficient as E.coli at forming negative supercoils. Not all organisms have 2 type II topoisomerases; in organisms with a single type II topoisomerase this enzyme also has to decatenate newly replicated chromosomes.</text>
</comment>
<dbReference type="PANTHER" id="PTHR43493:SF5">
    <property type="entry name" value="DNA GYRASE SUBUNIT A, CHLOROPLASTIC_MITOCHONDRIAL"/>
    <property type="match status" value="1"/>
</dbReference>
<keyword evidence="4 9" id="KW-0067">ATP-binding</keyword>
<comment type="catalytic activity">
    <reaction evidence="1 9 10">
        <text>ATP-dependent breakage, passage and rejoining of double-stranded DNA.</text>
        <dbReference type="EC" id="5.6.2.2"/>
    </reaction>
</comment>
<comment type="subunit">
    <text evidence="8">Heterotetramer composed of ParC and ParE.</text>
</comment>
<dbReference type="NCBIfam" id="TIGR01063">
    <property type="entry name" value="gyrA"/>
    <property type="match status" value="1"/>
</dbReference>
<dbReference type="Gene3D" id="1.10.268.10">
    <property type="entry name" value="Topoisomerase, domain 3"/>
    <property type="match status" value="1"/>
</dbReference>
<dbReference type="Gene3D" id="2.120.10.90">
    <property type="entry name" value="DNA gyrase/topoisomerase IV, subunit A, C-terminal"/>
    <property type="match status" value="1"/>
</dbReference>
<dbReference type="PROSITE" id="PS52040">
    <property type="entry name" value="TOPO_IIA"/>
    <property type="match status" value="1"/>
</dbReference>
<dbReference type="SMART" id="SM00434">
    <property type="entry name" value="TOP4c"/>
    <property type="match status" value="1"/>
</dbReference>
<dbReference type="InterPro" id="IPR006691">
    <property type="entry name" value="GyrA/parC_rep"/>
</dbReference>
<evidence type="ECO:0000256" key="2">
    <source>
        <dbReference type="ARBA" id="ARBA00008263"/>
    </source>
</evidence>
<dbReference type="EMBL" id="MEYQ01000043">
    <property type="protein sequence ID" value="OGD38473.1"/>
    <property type="molecule type" value="Genomic_DNA"/>
</dbReference>
<feature type="coiled-coil region" evidence="11">
    <location>
        <begin position="440"/>
        <end position="474"/>
    </location>
</feature>
<organism evidence="13 14">
    <name type="scientific">Candidatus Azambacteria bacterium RIFCSPLOWO2_01_FULL_37_9</name>
    <dbReference type="NCBI Taxonomy" id="1797297"/>
    <lineage>
        <taxon>Bacteria</taxon>
        <taxon>Candidatus Azamiibacteriota</taxon>
    </lineage>
</organism>
<dbReference type="GO" id="GO:0006265">
    <property type="term" value="P:DNA topological change"/>
    <property type="evidence" value="ECO:0007669"/>
    <property type="project" value="UniProtKB-UniRule"/>
</dbReference>
<keyword evidence="3 9" id="KW-0547">Nucleotide-binding</keyword>
<evidence type="ECO:0000256" key="5">
    <source>
        <dbReference type="ARBA" id="ARBA00023029"/>
    </source>
</evidence>
<dbReference type="EC" id="5.6.2.2" evidence="9"/>
<dbReference type="GO" id="GO:0034335">
    <property type="term" value="F:DNA negative supercoiling activity"/>
    <property type="evidence" value="ECO:0007669"/>
    <property type="project" value="UniProtKB-ARBA"/>
</dbReference>
<dbReference type="GO" id="GO:0005737">
    <property type="term" value="C:cytoplasm"/>
    <property type="evidence" value="ECO:0007669"/>
    <property type="project" value="UniProtKB-SubCell"/>
</dbReference>
<dbReference type="FunFam" id="3.90.199.10:FF:000001">
    <property type="entry name" value="DNA gyrase subunit A"/>
    <property type="match status" value="1"/>
</dbReference>
<evidence type="ECO:0000256" key="9">
    <source>
        <dbReference type="HAMAP-Rule" id="MF_01897"/>
    </source>
</evidence>
<dbReference type="NCBIfam" id="NF004044">
    <property type="entry name" value="PRK05561.1"/>
    <property type="match status" value="1"/>
</dbReference>
<comment type="caution">
    <text evidence="9">Lacks conserved residue(s) required for the propagation of feature annotation.</text>
</comment>
<evidence type="ECO:0000256" key="4">
    <source>
        <dbReference type="ARBA" id="ARBA00022840"/>
    </source>
</evidence>
<evidence type="ECO:0000256" key="8">
    <source>
        <dbReference type="ARBA" id="ARBA00063644"/>
    </source>
</evidence>
<evidence type="ECO:0000259" key="12">
    <source>
        <dbReference type="PROSITE" id="PS52040"/>
    </source>
</evidence>
<comment type="function">
    <text evidence="9">A type II topoisomerase that negatively supercoils closed circular double-stranded (ds) DNA in an ATP-dependent manner to modulate DNA topology and maintain chromosomes in an underwound state. Negative supercoiling favors strand separation, and DNA replication, transcription, recombination and repair, all of which involve strand separation. Also able to catalyze the interconversion of other topological isomers of dsDNA rings, including catenanes and knotted rings. Type II topoisomerases break and join 2 DNA strands simultaneously in an ATP-dependent manner.</text>
</comment>
<evidence type="ECO:0000256" key="3">
    <source>
        <dbReference type="ARBA" id="ARBA00022741"/>
    </source>
</evidence>
<dbReference type="InterPro" id="IPR035516">
    <property type="entry name" value="Gyrase/topoIV_suA_C"/>
</dbReference>
<dbReference type="GO" id="GO:0009330">
    <property type="term" value="C:DNA topoisomerase type II (double strand cut, ATP-hydrolyzing) complex"/>
    <property type="evidence" value="ECO:0007669"/>
    <property type="project" value="TreeGrafter"/>
</dbReference>
<dbReference type="GO" id="GO:0006261">
    <property type="term" value="P:DNA-templated DNA replication"/>
    <property type="evidence" value="ECO:0007669"/>
    <property type="project" value="UniProtKB-UniRule"/>
</dbReference>
<dbReference type="InterPro" id="IPR002205">
    <property type="entry name" value="Topo_IIA_dom_A"/>
</dbReference>